<dbReference type="PROSITE" id="PS51459">
    <property type="entry name" value="FIDO"/>
    <property type="match status" value="1"/>
</dbReference>
<keyword evidence="2" id="KW-0547">Nucleotide-binding</keyword>
<feature type="domain" description="Fido" evidence="4">
    <location>
        <begin position="98"/>
        <end position="240"/>
    </location>
</feature>
<organism evidence="5 6">
    <name type="scientific">Bacteroides thetaiotaomicron</name>
    <dbReference type="NCBI Taxonomy" id="818"/>
    <lineage>
        <taxon>Bacteria</taxon>
        <taxon>Pseudomonadati</taxon>
        <taxon>Bacteroidota</taxon>
        <taxon>Bacteroidia</taxon>
        <taxon>Bacteroidales</taxon>
        <taxon>Bacteroidaceae</taxon>
        <taxon>Bacteroides</taxon>
    </lineage>
</organism>
<protein>
    <submittedName>
        <fullName evidence="5">Filamentation induced by cAMP protein fic</fullName>
    </submittedName>
</protein>
<dbReference type="RefSeq" id="WP_055217154.1">
    <property type="nucleotide sequence ID" value="NZ_CAXSMB010000006.1"/>
</dbReference>
<dbReference type="InterPro" id="IPR003812">
    <property type="entry name" value="Fido"/>
</dbReference>
<dbReference type="PANTHER" id="PTHR13504">
    <property type="entry name" value="FIDO DOMAIN-CONTAINING PROTEIN DDB_G0283145"/>
    <property type="match status" value="1"/>
</dbReference>
<proteinExistence type="predicted"/>
<keyword evidence="2" id="KW-0067">ATP-binding</keyword>
<dbReference type="Pfam" id="PF02661">
    <property type="entry name" value="Fic"/>
    <property type="match status" value="1"/>
</dbReference>
<evidence type="ECO:0000259" key="4">
    <source>
        <dbReference type="PROSITE" id="PS51459"/>
    </source>
</evidence>
<evidence type="ECO:0000313" key="5">
    <source>
        <dbReference type="EMBL" id="CUP49015.1"/>
    </source>
</evidence>
<name>A0A174NSK9_BACT4</name>
<dbReference type="InterPro" id="IPR040198">
    <property type="entry name" value="Fido_containing"/>
</dbReference>
<dbReference type="InterPro" id="IPR013196">
    <property type="entry name" value="HTH_11"/>
</dbReference>
<feature type="active site" evidence="1">
    <location>
        <position position="177"/>
    </location>
</feature>
<evidence type="ECO:0000313" key="6">
    <source>
        <dbReference type="Proteomes" id="UP000095541"/>
    </source>
</evidence>
<feature type="binding site" evidence="2">
    <location>
        <begin position="128"/>
        <end position="136"/>
    </location>
    <ligand>
        <name>ATP</name>
        <dbReference type="ChEBI" id="CHEBI:30616"/>
    </ligand>
</feature>
<dbReference type="PANTHER" id="PTHR13504:SF38">
    <property type="entry name" value="FIDO DOMAIN-CONTAINING PROTEIN"/>
    <property type="match status" value="1"/>
</dbReference>
<dbReference type="Gene3D" id="1.10.3290.10">
    <property type="entry name" value="Fido-like domain"/>
    <property type="match status" value="1"/>
</dbReference>
<evidence type="ECO:0000256" key="2">
    <source>
        <dbReference type="PIRSR" id="PIRSR640198-2"/>
    </source>
</evidence>
<gene>
    <name evidence="5" type="ORF">ERS852557_00761</name>
</gene>
<dbReference type="GO" id="GO:0005524">
    <property type="term" value="F:ATP binding"/>
    <property type="evidence" value="ECO:0007669"/>
    <property type="project" value="UniProtKB-KW"/>
</dbReference>
<dbReference type="SUPFAM" id="SSF140931">
    <property type="entry name" value="Fic-like"/>
    <property type="match status" value="1"/>
</dbReference>
<feature type="binding site" evidence="2">
    <location>
        <begin position="218"/>
        <end position="219"/>
    </location>
    <ligand>
        <name>ATP</name>
        <dbReference type="ChEBI" id="CHEBI:30616"/>
    </ligand>
</feature>
<feature type="site" description="Important for autoinhibition of adenylyltransferase activity" evidence="3">
    <location>
        <position position="54"/>
    </location>
</feature>
<dbReference type="InterPro" id="IPR036597">
    <property type="entry name" value="Fido-like_dom_sf"/>
</dbReference>
<dbReference type="Pfam" id="PF08279">
    <property type="entry name" value="HTH_11"/>
    <property type="match status" value="1"/>
</dbReference>
<dbReference type="EMBL" id="CZBI01000001">
    <property type="protein sequence ID" value="CUP49015.1"/>
    <property type="molecule type" value="Genomic_DNA"/>
</dbReference>
<dbReference type="InterPro" id="IPR036388">
    <property type="entry name" value="WH-like_DNA-bd_sf"/>
</dbReference>
<accession>A0A174NSK9</accession>
<evidence type="ECO:0000256" key="3">
    <source>
        <dbReference type="PIRSR" id="PIRSR640198-3"/>
    </source>
</evidence>
<dbReference type="InterPro" id="IPR036390">
    <property type="entry name" value="WH_DNA-bd_sf"/>
</dbReference>
<feature type="binding site" evidence="2">
    <location>
        <begin position="181"/>
        <end position="188"/>
    </location>
    <ligand>
        <name>ATP</name>
        <dbReference type="ChEBI" id="CHEBI:30616"/>
    </ligand>
</feature>
<dbReference type="Proteomes" id="UP000095541">
    <property type="component" value="Unassembled WGS sequence"/>
</dbReference>
<dbReference type="AlphaFoldDB" id="A0A174NSK9"/>
<reference evidence="5 6" key="1">
    <citation type="submission" date="2015-09" db="EMBL/GenBank/DDBJ databases">
        <authorList>
            <consortium name="Pathogen Informatics"/>
        </authorList>
    </citation>
    <scope>NUCLEOTIDE SEQUENCE [LARGE SCALE GENOMIC DNA]</scope>
    <source>
        <strain evidence="5 6">2789STDY5834945</strain>
    </source>
</reference>
<dbReference type="SUPFAM" id="SSF46785">
    <property type="entry name" value="Winged helix' DNA-binding domain"/>
    <property type="match status" value="1"/>
</dbReference>
<dbReference type="Gene3D" id="1.10.10.10">
    <property type="entry name" value="Winged helix-like DNA-binding domain superfamily/Winged helix DNA-binding domain"/>
    <property type="match status" value="1"/>
</dbReference>
<evidence type="ECO:0000256" key="1">
    <source>
        <dbReference type="PIRSR" id="PIRSR640198-1"/>
    </source>
</evidence>
<sequence length="333" mass="37850">MYIPPFTISVNAINLIAEISAQIERYAIRLEQSDGLKLRKANRIKTIHSSLAIEGNTLSEDEVKEIIEGKTIVAPLRQIQEVKNAIRTYELYPSLHPFEVKDLLRAHETMMMALIDDAGKFRRGDVGVYSERGLIHMAPPAERVPELIDSLFEWIKTAKDHLLIRSCVFHYEFEFIHPFSDGNGRTGRLWQSLILGQLHPLFEHLPVENMVYANQEAYYNAIQTSTKAADSGPFIDFMLQEILNTLKEHQGKPITNIETESSSVRDKVRDKFGISSGQIIDLIYQNPSITLDEIAAHLSVTRRSIEKKIKELRDAGIIKRVGSNKSGLWSIIE</sequence>